<comment type="caution">
    <text evidence="2">The sequence shown here is derived from an EMBL/GenBank/DDBJ whole genome shotgun (WGS) entry which is preliminary data.</text>
</comment>
<keyword evidence="1" id="KW-0732">Signal</keyword>
<dbReference type="EMBL" id="LPHD01000049">
    <property type="protein sequence ID" value="KWA83956.1"/>
    <property type="molecule type" value="Genomic_DNA"/>
</dbReference>
<sequence length="149" mass="16517">MRRLLKPLSLVAMLACSAAHADILDRVELQPAIVSGFVSHHIDTKTHYNENNYGIGYRFGKADVLVGYYRNSHYKNSVYAAYEARWKMTDSIQMGLIAGGVTGYKTALAPLALPEMVLQAQRLELAVTYVPGVSRHIPSLVALQARWAL</sequence>
<dbReference type="Proteomes" id="UP000060630">
    <property type="component" value="Unassembled WGS sequence"/>
</dbReference>
<protein>
    <submittedName>
        <fullName evidence="2">Uncharacterized protein</fullName>
    </submittedName>
</protein>
<feature type="signal peptide" evidence="1">
    <location>
        <begin position="1"/>
        <end position="21"/>
    </location>
</feature>
<dbReference type="RefSeq" id="WP_060192292.1">
    <property type="nucleotide sequence ID" value="NZ_LPHD01000049.1"/>
</dbReference>
<accession>A0A119HFH6</accession>
<reference evidence="2 3" key="1">
    <citation type="submission" date="2015-11" db="EMBL/GenBank/DDBJ databases">
        <title>Expanding the genomic diversity of Burkholderia species for the development of highly accurate diagnostics.</title>
        <authorList>
            <person name="Sahl J."/>
            <person name="Keim P."/>
            <person name="Wagner D."/>
        </authorList>
    </citation>
    <scope>NUCLEOTIDE SEQUENCE [LARGE SCALE GENOMIC DNA]</scope>
    <source>
        <strain evidence="2 3">MSMB2087WGS</strain>
    </source>
</reference>
<evidence type="ECO:0000256" key="1">
    <source>
        <dbReference type="SAM" id="SignalP"/>
    </source>
</evidence>
<organism evidence="2 3">
    <name type="scientific">Burkholderia ubonensis</name>
    <dbReference type="NCBI Taxonomy" id="101571"/>
    <lineage>
        <taxon>Bacteria</taxon>
        <taxon>Pseudomonadati</taxon>
        <taxon>Pseudomonadota</taxon>
        <taxon>Betaproteobacteria</taxon>
        <taxon>Burkholderiales</taxon>
        <taxon>Burkholderiaceae</taxon>
        <taxon>Burkholderia</taxon>
        <taxon>Burkholderia cepacia complex</taxon>
    </lineage>
</organism>
<name>A0A119HFH6_9BURK</name>
<dbReference type="Gene3D" id="2.40.160.20">
    <property type="match status" value="1"/>
</dbReference>
<gene>
    <name evidence="2" type="ORF">WL29_21555</name>
</gene>
<dbReference type="AlphaFoldDB" id="A0A119HFH6"/>
<evidence type="ECO:0000313" key="3">
    <source>
        <dbReference type="Proteomes" id="UP000060630"/>
    </source>
</evidence>
<feature type="chain" id="PRO_5007162184" evidence="1">
    <location>
        <begin position="22"/>
        <end position="149"/>
    </location>
</feature>
<proteinExistence type="predicted"/>
<evidence type="ECO:0000313" key="2">
    <source>
        <dbReference type="EMBL" id="KWA83956.1"/>
    </source>
</evidence>